<accession>A0A1G6KS03</accession>
<reference evidence="2" key="1">
    <citation type="submission" date="2016-10" db="EMBL/GenBank/DDBJ databases">
        <authorList>
            <person name="Varghese N."/>
            <person name="Submissions S."/>
        </authorList>
    </citation>
    <scope>NUCLEOTIDE SEQUENCE [LARGE SCALE GENOMIC DNA]</scope>
    <source>
        <strain evidence="2">DSM 11005</strain>
    </source>
</reference>
<dbReference type="AlphaFoldDB" id="A0A1G6KS03"/>
<organism evidence="1 2">
    <name type="scientific">Succiniclasticum ruminis</name>
    <dbReference type="NCBI Taxonomy" id="40841"/>
    <lineage>
        <taxon>Bacteria</taxon>
        <taxon>Bacillati</taxon>
        <taxon>Bacillota</taxon>
        <taxon>Negativicutes</taxon>
        <taxon>Acidaminococcales</taxon>
        <taxon>Acidaminococcaceae</taxon>
        <taxon>Succiniclasticum</taxon>
    </lineage>
</organism>
<keyword evidence="2" id="KW-1185">Reference proteome</keyword>
<evidence type="ECO:0000313" key="1">
    <source>
        <dbReference type="EMBL" id="SDC33581.1"/>
    </source>
</evidence>
<dbReference type="RefSeq" id="WP_093729998.1">
    <property type="nucleotide sequence ID" value="NZ_FMYW01000005.1"/>
</dbReference>
<name>A0A1G6KS03_9FIRM</name>
<protein>
    <submittedName>
        <fullName evidence="1">Uncharacterized protein</fullName>
    </submittedName>
</protein>
<sequence>MNKSNDFKAHKCIQNNINIDDVANLCYKIGKEIWGEDHFLELMEITKPQVQPNHHLTQTVA</sequence>
<evidence type="ECO:0000313" key="2">
    <source>
        <dbReference type="Proteomes" id="UP000198943"/>
    </source>
</evidence>
<gene>
    <name evidence="1" type="ORF">SAMN04487864_10557</name>
</gene>
<proteinExistence type="predicted"/>
<dbReference type="EMBL" id="FMYW01000005">
    <property type="protein sequence ID" value="SDC33581.1"/>
    <property type="molecule type" value="Genomic_DNA"/>
</dbReference>
<dbReference type="Proteomes" id="UP000198943">
    <property type="component" value="Unassembled WGS sequence"/>
</dbReference>